<evidence type="ECO:0000313" key="4">
    <source>
        <dbReference type="Proteomes" id="UP000561438"/>
    </source>
</evidence>
<protein>
    <recommendedName>
        <fullName evidence="2">Ubiquinol-cytochrome c chaperone domain-containing protein</fullName>
    </recommendedName>
</protein>
<keyword evidence="4" id="KW-1185">Reference proteome</keyword>
<accession>A0A850H6A9</accession>
<proteinExistence type="inferred from homology"/>
<dbReference type="Pfam" id="PF03981">
    <property type="entry name" value="Ubiq_cyt_C_chap"/>
    <property type="match status" value="1"/>
</dbReference>
<evidence type="ECO:0000256" key="1">
    <source>
        <dbReference type="ARBA" id="ARBA00006436"/>
    </source>
</evidence>
<evidence type="ECO:0000313" key="3">
    <source>
        <dbReference type="EMBL" id="NVD45353.1"/>
    </source>
</evidence>
<dbReference type="RefSeq" id="WP_176267643.1">
    <property type="nucleotide sequence ID" value="NZ_JABWGV010000003.1"/>
</dbReference>
<gene>
    <name evidence="3" type="ORF">HUV48_10040</name>
</gene>
<comment type="similarity">
    <text evidence="1">Belongs to the UPF0174 family.</text>
</comment>
<dbReference type="InterPro" id="IPR021150">
    <property type="entry name" value="Ubiq_cyt_c_chap"/>
</dbReference>
<comment type="caution">
    <text evidence="3">The sequence shown here is derived from an EMBL/GenBank/DDBJ whole genome shotgun (WGS) entry which is preliminary data.</text>
</comment>
<name>A0A850H6A9_9SPHN</name>
<reference evidence="3 4" key="1">
    <citation type="submission" date="2020-06" db="EMBL/GenBank/DDBJ databases">
        <title>Altererythrobacter sp. HHU K3-1.</title>
        <authorList>
            <person name="Zhang D."/>
            <person name="Xue H."/>
        </authorList>
    </citation>
    <scope>NUCLEOTIDE SEQUENCE [LARGE SCALE GENOMIC DNA]</scope>
    <source>
        <strain evidence="3 4">HHU K3-1</strain>
    </source>
</reference>
<dbReference type="EMBL" id="JABWGV010000003">
    <property type="protein sequence ID" value="NVD45353.1"/>
    <property type="molecule type" value="Genomic_DNA"/>
</dbReference>
<organism evidence="3 4">
    <name type="scientific">Qipengyuania atrilutea</name>
    <dbReference type="NCBI Taxonomy" id="2744473"/>
    <lineage>
        <taxon>Bacteria</taxon>
        <taxon>Pseudomonadati</taxon>
        <taxon>Pseudomonadota</taxon>
        <taxon>Alphaproteobacteria</taxon>
        <taxon>Sphingomonadales</taxon>
        <taxon>Erythrobacteraceae</taxon>
        <taxon>Qipengyuania</taxon>
    </lineage>
</organism>
<feature type="domain" description="Ubiquinol-cytochrome c chaperone" evidence="2">
    <location>
        <begin position="41"/>
        <end position="188"/>
    </location>
</feature>
<evidence type="ECO:0000259" key="2">
    <source>
        <dbReference type="Pfam" id="PF03981"/>
    </source>
</evidence>
<dbReference type="Proteomes" id="UP000561438">
    <property type="component" value="Unassembled WGS sequence"/>
</dbReference>
<sequence length="190" mass="20909">MASRISQSLSRLFGTQADPREELRPLWHHVIGLSRDEAWYRDCGVADSVSGRFDMIANVTALVVLRMEDSTELRRKTAYLIELFVEDMDGQLREFGVGDVVVGKHVGKLMSTLGGRVGAFRKAVHKRAESALNDVEVGSDDPDAAAATVERNTTMADETKADTLTVRMMELVSTMMATSDEDVLAGRFAL</sequence>
<dbReference type="AlphaFoldDB" id="A0A850H6A9"/>